<feature type="compositionally biased region" description="Basic and acidic residues" evidence="1">
    <location>
        <begin position="50"/>
        <end position="59"/>
    </location>
</feature>
<organism evidence="2 3">
    <name type="scientific">Imperialibacter roseus</name>
    <dbReference type="NCBI Taxonomy" id="1324217"/>
    <lineage>
        <taxon>Bacteria</taxon>
        <taxon>Pseudomonadati</taxon>
        <taxon>Bacteroidota</taxon>
        <taxon>Cytophagia</taxon>
        <taxon>Cytophagales</taxon>
        <taxon>Flammeovirgaceae</taxon>
        <taxon>Imperialibacter</taxon>
    </lineage>
</organism>
<accession>A0ABZ0IZC7</accession>
<feature type="compositionally biased region" description="Acidic residues" evidence="1">
    <location>
        <begin position="40"/>
        <end position="49"/>
    </location>
</feature>
<evidence type="ECO:0000256" key="1">
    <source>
        <dbReference type="SAM" id="MobiDB-lite"/>
    </source>
</evidence>
<evidence type="ECO:0008006" key="4">
    <source>
        <dbReference type="Google" id="ProtNLM"/>
    </source>
</evidence>
<gene>
    <name evidence="2" type="ORF">RT717_13885</name>
</gene>
<evidence type="ECO:0000313" key="2">
    <source>
        <dbReference type="EMBL" id="WOK09729.1"/>
    </source>
</evidence>
<sequence>MKFLFKILSIALLSLLIATEAQVVLLVLANDSTPLEDIELTELGETESGGEEKNDNSGEEVEKFFSAHQLVFNNAPVSVHDRYFVYKRSSQKNLHFEVISPPPQAFC</sequence>
<reference evidence="2 3" key="1">
    <citation type="journal article" date="2023" name="Microbiol. Resour. Announc.">
        <title>Complete Genome Sequence of Imperialibacter roseus strain P4T.</title>
        <authorList>
            <person name="Tizabi D.R."/>
            <person name="Bachvaroff T."/>
            <person name="Hill R.T."/>
        </authorList>
    </citation>
    <scope>NUCLEOTIDE SEQUENCE [LARGE SCALE GENOMIC DNA]</scope>
    <source>
        <strain evidence="2 3">P4T</strain>
    </source>
</reference>
<keyword evidence="3" id="KW-1185">Reference proteome</keyword>
<name>A0ABZ0IZC7_9BACT</name>
<dbReference type="RefSeq" id="WP_317492336.1">
    <property type="nucleotide sequence ID" value="NZ_CP136051.1"/>
</dbReference>
<dbReference type="EMBL" id="CP136051">
    <property type="protein sequence ID" value="WOK09729.1"/>
    <property type="molecule type" value="Genomic_DNA"/>
</dbReference>
<dbReference type="Proteomes" id="UP001302349">
    <property type="component" value="Chromosome"/>
</dbReference>
<feature type="region of interest" description="Disordered" evidence="1">
    <location>
        <begin position="40"/>
        <end position="59"/>
    </location>
</feature>
<protein>
    <recommendedName>
        <fullName evidence="4">Secreted protein</fullName>
    </recommendedName>
</protein>
<proteinExistence type="predicted"/>
<evidence type="ECO:0000313" key="3">
    <source>
        <dbReference type="Proteomes" id="UP001302349"/>
    </source>
</evidence>